<keyword evidence="3" id="KW-1185">Reference proteome</keyword>
<feature type="chain" id="PRO_5026355304" evidence="1">
    <location>
        <begin position="26"/>
        <end position="461"/>
    </location>
</feature>
<dbReference type="Pfam" id="PF12771">
    <property type="entry name" value="SusD-like_2"/>
    <property type="match status" value="1"/>
</dbReference>
<evidence type="ECO:0000256" key="1">
    <source>
        <dbReference type="SAM" id="SignalP"/>
    </source>
</evidence>
<dbReference type="InterPro" id="IPR011990">
    <property type="entry name" value="TPR-like_helical_dom_sf"/>
</dbReference>
<dbReference type="Gene3D" id="1.25.40.390">
    <property type="match status" value="1"/>
</dbReference>
<dbReference type="PROSITE" id="PS51257">
    <property type="entry name" value="PROKAR_LIPOPROTEIN"/>
    <property type="match status" value="1"/>
</dbReference>
<organism evidence="2 3">
    <name type="scientific">Maribellus comscasis</name>
    <dbReference type="NCBI Taxonomy" id="2681766"/>
    <lineage>
        <taxon>Bacteria</taxon>
        <taxon>Pseudomonadati</taxon>
        <taxon>Bacteroidota</taxon>
        <taxon>Bacteroidia</taxon>
        <taxon>Marinilabiliales</taxon>
        <taxon>Prolixibacteraceae</taxon>
        <taxon>Maribellus</taxon>
    </lineage>
</organism>
<feature type="signal peptide" evidence="1">
    <location>
        <begin position="1"/>
        <end position="25"/>
    </location>
</feature>
<keyword evidence="1" id="KW-0732">Signal</keyword>
<accession>A0A6I6JVM5</accession>
<keyword evidence="2" id="KW-0449">Lipoprotein</keyword>
<proteinExistence type="predicted"/>
<dbReference type="SUPFAM" id="SSF48452">
    <property type="entry name" value="TPR-like"/>
    <property type="match status" value="1"/>
</dbReference>
<sequence length="461" mass="50718">MKKYNNILKTVGLALILMLSISSCEKWIDTDLNIDPDAPAEVPMKLMLPAIEQSYGYIMAGFDMVGTTNLWMQQIDGVVRQGHTIARYQLLPADVNNTWNSIYTEIFMNGKIMVDVAENTEGSYSPHNAGVAKVIIGATLGTSTDFWGDMPFSEGFRGDQNVLTPAFDTQEEIYDTLNVILDEAIADLGASENAVDVEGDVIYDGDVDLWKKAAYSIKARHALQLSAINGTAAYSAALAAAANGFSSNDDNLEVPWESANHNPMYQFMEQRGDVRMASTFVDMLLAQEDPRLPYYAEEDGDGNYRGSIIGSQDESASLLGTYIAGAEVPTVMMSFAELKFIEAEAYFQLGQTSDAAAAFEAGVKASVERVTGSWDQDWYDTQLGGETLTLELIMKEKYIATFGTNQAYADYRRTGLPAVEIHPDAVLSAIPTRFPYSQNEMDYNGDNVPSVTISDKLWWDN</sequence>
<evidence type="ECO:0000313" key="3">
    <source>
        <dbReference type="Proteomes" id="UP000428260"/>
    </source>
</evidence>
<dbReference type="Proteomes" id="UP000428260">
    <property type="component" value="Chromosome"/>
</dbReference>
<dbReference type="EMBL" id="CP046401">
    <property type="protein sequence ID" value="QGY45158.1"/>
    <property type="molecule type" value="Genomic_DNA"/>
</dbReference>
<name>A0A6I6JVM5_9BACT</name>
<gene>
    <name evidence="2" type="ORF">GM418_16210</name>
</gene>
<protein>
    <submittedName>
        <fullName evidence="2">SusD/RagB family nutrient-binding outer membrane lipoprotein</fullName>
    </submittedName>
</protein>
<reference evidence="2 3" key="1">
    <citation type="submission" date="2019-11" db="EMBL/GenBank/DDBJ databases">
        <authorList>
            <person name="Zheng R.K."/>
            <person name="Sun C.M."/>
        </authorList>
    </citation>
    <scope>NUCLEOTIDE SEQUENCE [LARGE SCALE GENOMIC DNA]</scope>
    <source>
        <strain evidence="2 3">WC007</strain>
    </source>
</reference>
<dbReference type="InterPro" id="IPR041662">
    <property type="entry name" value="SusD-like_2"/>
</dbReference>
<evidence type="ECO:0000313" key="2">
    <source>
        <dbReference type="EMBL" id="QGY45158.1"/>
    </source>
</evidence>
<dbReference type="RefSeq" id="WP_158868165.1">
    <property type="nucleotide sequence ID" value="NZ_CP046401.1"/>
</dbReference>
<dbReference type="KEGG" id="mcos:GM418_16210"/>
<dbReference type="AlphaFoldDB" id="A0A6I6JVM5"/>